<dbReference type="SMART" id="SM00642">
    <property type="entry name" value="Aamy"/>
    <property type="match status" value="1"/>
</dbReference>
<organism evidence="2 3">
    <name type="scientific">Candidatus Lloydbacteria bacterium RIFCSPHIGHO2_02_FULL_54_17</name>
    <dbReference type="NCBI Taxonomy" id="1798664"/>
    <lineage>
        <taxon>Bacteria</taxon>
        <taxon>Candidatus Lloydiibacteriota</taxon>
    </lineage>
</organism>
<dbReference type="Pfam" id="PF00128">
    <property type="entry name" value="Alpha-amylase"/>
    <property type="match status" value="1"/>
</dbReference>
<gene>
    <name evidence="2" type="ORF">A3C93_03505</name>
</gene>
<dbReference type="STRING" id="1798664.A3C93_03505"/>
<feature type="domain" description="Glycosyl hydrolase family 13 catalytic" evidence="1">
    <location>
        <begin position="13"/>
        <end position="386"/>
    </location>
</feature>
<dbReference type="PANTHER" id="PTHR10357:SF199">
    <property type="entry name" value="ALPHA AMYLASE CATALYTIC REGION"/>
    <property type="match status" value="1"/>
</dbReference>
<evidence type="ECO:0000313" key="3">
    <source>
        <dbReference type="Proteomes" id="UP000178636"/>
    </source>
</evidence>
<dbReference type="InterPro" id="IPR006047">
    <property type="entry name" value="GH13_cat_dom"/>
</dbReference>
<accession>A0A1G2DHA9</accession>
<dbReference type="InterPro" id="IPR017853">
    <property type="entry name" value="GH"/>
</dbReference>
<dbReference type="AlphaFoldDB" id="A0A1G2DHA9"/>
<dbReference type="Gene3D" id="3.20.20.80">
    <property type="entry name" value="Glycosidases"/>
    <property type="match status" value="1"/>
</dbReference>
<dbReference type="PANTHER" id="PTHR10357">
    <property type="entry name" value="ALPHA-AMYLASE FAMILY MEMBER"/>
    <property type="match status" value="1"/>
</dbReference>
<evidence type="ECO:0000259" key="1">
    <source>
        <dbReference type="SMART" id="SM00642"/>
    </source>
</evidence>
<evidence type="ECO:0000313" key="2">
    <source>
        <dbReference type="EMBL" id="OGZ12351.1"/>
    </source>
</evidence>
<proteinExistence type="predicted"/>
<protein>
    <recommendedName>
        <fullName evidence="1">Glycosyl hydrolase family 13 catalytic domain-containing protein</fullName>
    </recommendedName>
</protein>
<dbReference type="GO" id="GO:0005975">
    <property type="term" value="P:carbohydrate metabolic process"/>
    <property type="evidence" value="ECO:0007669"/>
    <property type="project" value="InterPro"/>
</dbReference>
<sequence length="395" mass="46222">MGKTWFTNAVIYQIFLDRFSRGKMRDNDPMPDAMKPEFCGGNLQGVIDHLDHVERLGANAIWITPFNTTSAYHGYHVTDFFGIDPRFGSTGDLQRLISAAHERNIKIVMDFVPNHASYKHPYFLDARKNPRSPYHDWFYFKKWPNRYECFLHYAELPKLNLDNPEPRKHVTDAALYWLSLGIDALRLDHAPGPSDNFWQAFVKSVRTQYPDTVLFGEAWTAGIRLRDVHTLRVGNRWWAWLLGSETLMLHYRDTFDALLDFEFNRLVGQFGRGKCDKATLEKRLRCHYDKFPSSFLPSFLDNHDMDRFLFTTGNDKERLRRAAVLQFLQPQPVIIYYGTEIGMSQQESKDAFTSYGDLVARQMMIWDETRWDKGLFAFFQDLIAKRKNVGTAVRD</sequence>
<dbReference type="EMBL" id="MHLO01000020">
    <property type="protein sequence ID" value="OGZ12351.1"/>
    <property type="molecule type" value="Genomic_DNA"/>
</dbReference>
<name>A0A1G2DHA9_9BACT</name>
<dbReference type="InterPro" id="IPR045857">
    <property type="entry name" value="O16G_dom_2"/>
</dbReference>
<dbReference type="SUPFAM" id="SSF51445">
    <property type="entry name" value="(Trans)glycosidases"/>
    <property type="match status" value="1"/>
</dbReference>
<dbReference type="Gene3D" id="3.90.400.10">
    <property type="entry name" value="Oligo-1,6-glucosidase, Domain 2"/>
    <property type="match status" value="1"/>
</dbReference>
<reference evidence="2 3" key="1">
    <citation type="journal article" date="2016" name="Nat. Commun.">
        <title>Thousands of microbial genomes shed light on interconnected biogeochemical processes in an aquifer system.</title>
        <authorList>
            <person name="Anantharaman K."/>
            <person name="Brown C.T."/>
            <person name="Hug L.A."/>
            <person name="Sharon I."/>
            <person name="Castelle C.J."/>
            <person name="Probst A.J."/>
            <person name="Thomas B.C."/>
            <person name="Singh A."/>
            <person name="Wilkins M.J."/>
            <person name="Karaoz U."/>
            <person name="Brodie E.L."/>
            <person name="Williams K.H."/>
            <person name="Hubbard S.S."/>
            <person name="Banfield J.F."/>
        </authorList>
    </citation>
    <scope>NUCLEOTIDE SEQUENCE [LARGE SCALE GENOMIC DNA]</scope>
</reference>
<comment type="caution">
    <text evidence="2">The sequence shown here is derived from an EMBL/GenBank/DDBJ whole genome shotgun (WGS) entry which is preliminary data.</text>
</comment>
<dbReference type="Proteomes" id="UP000178636">
    <property type="component" value="Unassembled WGS sequence"/>
</dbReference>